<dbReference type="InterPro" id="IPR042185">
    <property type="entry name" value="Serpin_sf_2"/>
</dbReference>
<dbReference type="Gene3D" id="2.30.39.10">
    <property type="entry name" value="Alpha-1-antitrypsin, domain 1"/>
    <property type="match status" value="1"/>
</dbReference>
<protein>
    <recommendedName>
        <fullName evidence="3">Serpin domain-containing protein</fullName>
    </recommendedName>
</protein>
<evidence type="ECO:0000313" key="5">
    <source>
        <dbReference type="Proteomes" id="UP000308267"/>
    </source>
</evidence>
<dbReference type="InterPro" id="IPR023796">
    <property type="entry name" value="Serpin_dom"/>
</dbReference>
<feature type="domain" description="Serpin" evidence="3">
    <location>
        <begin position="13"/>
        <end position="393"/>
    </location>
</feature>
<dbReference type="InterPro" id="IPR042178">
    <property type="entry name" value="Serpin_sf_1"/>
</dbReference>
<reference evidence="4 5" key="1">
    <citation type="journal article" date="2019" name="BMC Genomics">
        <title>New insights from Opisthorchis felineus genome: update on genomics of the epidemiologically important liver flukes.</title>
        <authorList>
            <person name="Ershov N.I."/>
            <person name="Mordvinov V.A."/>
            <person name="Prokhortchouk E.B."/>
            <person name="Pakharukova M.Y."/>
            <person name="Gunbin K.V."/>
            <person name="Ustyantsev K."/>
            <person name="Genaev M.A."/>
            <person name="Blinov A.G."/>
            <person name="Mazur A."/>
            <person name="Boulygina E."/>
            <person name="Tsygankova S."/>
            <person name="Khrameeva E."/>
            <person name="Chekanov N."/>
            <person name="Fan G."/>
            <person name="Xiao A."/>
            <person name="Zhang H."/>
            <person name="Xu X."/>
            <person name="Yang H."/>
            <person name="Solovyev V."/>
            <person name="Lee S.M."/>
            <person name="Liu X."/>
            <person name="Afonnikov D.A."/>
            <person name="Skryabin K.G."/>
        </authorList>
    </citation>
    <scope>NUCLEOTIDE SEQUENCE [LARGE SCALE GENOMIC DNA]</scope>
    <source>
        <strain evidence="4">AK-0245</strain>
        <tissue evidence="4">Whole organism</tissue>
    </source>
</reference>
<dbReference type="Pfam" id="PF00079">
    <property type="entry name" value="Serpin"/>
    <property type="match status" value="1"/>
</dbReference>
<sequence>MSVATQNRKTSLVRTFLNVNINAMDQDYLACPLGVLFLLSSIVGSRAVGGQAGMELVRALRLRSTIAENNLQQAMYESKLLYRELVDDLVAEQSVINRRRLGIITVSNGMFVRDDYRMLPNFLRSIQNDFQVTVQQTNFRNQSDAADRINRWIYSETRGLVLRFVSRPQELSLSTRLALFNVVTFRENWNMPFTSSRTTTAEFHLDGYKKAGVSMMHVVEEMPYASMPDKGIIMIRKFFKNTRFSFIVVLPTERWERKGIDRMLTGQYNIRDLVAAQQLESVSLKMPKFRMQQTSELTSVLKSMGVISIFQRGEADFSGMTDTDDMHIGMVKQGAVLSVSEIGVEPAGVTASISGASTRLEPTVEFIVDQPFVCMIYDEQFKLPVFTARVIRPQL</sequence>
<dbReference type="GO" id="GO:0004867">
    <property type="term" value="F:serine-type endopeptidase inhibitor activity"/>
    <property type="evidence" value="ECO:0007669"/>
    <property type="project" value="InterPro"/>
</dbReference>
<dbReference type="EMBL" id="SJOL01000240">
    <property type="protein sequence ID" value="TGZ75872.1"/>
    <property type="molecule type" value="Genomic_DNA"/>
</dbReference>
<dbReference type="Proteomes" id="UP000308267">
    <property type="component" value="Unassembled WGS sequence"/>
</dbReference>
<dbReference type="SUPFAM" id="SSF56574">
    <property type="entry name" value="Serpins"/>
    <property type="match status" value="1"/>
</dbReference>
<dbReference type="PROSITE" id="PS00284">
    <property type="entry name" value="SERPIN"/>
    <property type="match status" value="1"/>
</dbReference>
<evidence type="ECO:0000256" key="1">
    <source>
        <dbReference type="ARBA" id="ARBA00009500"/>
    </source>
</evidence>
<comment type="similarity">
    <text evidence="1 2">Belongs to the serpin family.</text>
</comment>
<organism evidence="4 5">
    <name type="scientific">Opisthorchis felineus</name>
    <dbReference type="NCBI Taxonomy" id="147828"/>
    <lineage>
        <taxon>Eukaryota</taxon>
        <taxon>Metazoa</taxon>
        <taxon>Spiralia</taxon>
        <taxon>Lophotrochozoa</taxon>
        <taxon>Platyhelminthes</taxon>
        <taxon>Trematoda</taxon>
        <taxon>Digenea</taxon>
        <taxon>Opisthorchiida</taxon>
        <taxon>Opisthorchiata</taxon>
        <taxon>Opisthorchiidae</taxon>
        <taxon>Opisthorchis</taxon>
    </lineage>
</organism>
<dbReference type="PANTHER" id="PTHR11461">
    <property type="entry name" value="SERINE PROTEASE INHIBITOR, SERPIN"/>
    <property type="match status" value="1"/>
</dbReference>
<gene>
    <name evidence="4" type="ORF">CRM22_000124</name>
</gene>
<dbReference type="InterPro" id="IPR036186">
    <property type="entry name" value="Serpin_sf"/>
</dbReference>
<dbReference type="SMART" id="SM00093">
    <property type="entry name" value="SERPIN"/>
    <property type="match status" value="1"/>
</dbReference>
<dbReference type="GO" id="GO:0005615">
    <property type="term" value="C:extracellular space"/>
    <property type="evidence" value="ECO:0007669"/>
    <property type="project" value="InterPro"/>
</dbReference>
<dbReference type="InterPro" id="IPR000215">
    <property type="entry name" value="Serpin_fam"/>
</dbReference>
<evidence type="ECO:0000256" key="2">
    <source>
        <dbReference type="RuleBase" id="RU000411"/>
    </source>
</evidence>
<dbReference type="OrthoDB" id="1063785at2759"/>
<dbReference type="STRING" id="147828.A0A4S2MGP7"/>
<evidence type="ECO:0000259" key="3">
    <source>
        <dbReference type="SMART" id="SM00093"/>
    </source>
</evidence>
<comment type="caution">
    <text evidence="4">The sequence shown here is derived from an EMBL/GenBank/DDBJ whole genome shotgun (WGS) entry which is preliminary data.</text>
</comment>
<proteinExistence type="inferred from homology"/>
<dbReference type="AlphaFoldDB" id="A0A4S2MGP7"/>
<evidence type="ECO:0000313" key="4">
    <source>
        <dbReference type="EMBL" id="TGZ75872.1"/>
    </source>
</evidence>
<dbReference type="Gene3D" id="3.30.497.10">
    <property type="entry name" value="Antithrombin, subunit I, domain 2"/>
    <property type="match status" value="1"/>
</dbReference>
<keyword evidence="5" id="KW-1185">Reference proteome</keyword>
<accession>A0A4S2MGP7</accession>
<name>A0A4S2MGP7_OPIFE</name>
<dbReference type="PANTHER" id="PTHR11461:SF211">
    <property type="entry name" value="GH10112P-RELATED"/>
    <property type="match status" value="1"/>
</dbReference>
<dbReference type="InterPro" id="IPR023795">
    <property type="entry name" value="Serpin_CS"/>
</dbReference>